<evidence type="ECO:0000256" key="1">
    <source>
        <dbReference type="SAM" id="MobiDB-lite"/>
    </source>
</evidence>
<name>A0A9P8AXT3_9AGAR</name>
<organism evidence="2 3">
    <name type="scientific">Guyanagaster necrorhizus</name>
    <dbReference type="NCBI Taxonomy" id="856835"/>
    <lineage>
        <taxon>Eukaryota</taxon>
        <taxon>Fungi</taxon>
        <taxon>Dikarya</taxon>
        <taxon>Basidiomycota</taxon>
        <taxon>Agaricomycotina</taxon>
        <taxon>Agaricomycetes</taxon>
        <taxon>Agaricomycetidae</taxon>
        <taxon>Agaricales</taxon>
        <taxon>Marasmiineae</taxon>
        <taxon>Physalacriaceae</taxon>
        <taxon>Guyanagaster</taxon>
    </lineage>
</organism>
<feature type="region of interest" description="Disordered" evidence="1">
    <location>
        <begin position="359"/>
        <end position="392"/>
    </location>
</feature>
<evidence type="ECO:0000313" key="3">
    <source>
        <dbReference type="Proteomes" id="UP000812287"/>
    </source>
</evidence>
<dbReference type="AlphaFoldDB" id="A0A9P8AXT3"/>
<dbReference type="GeneID" id="66107512"/>
<keyword evidence="3" id="KW-1185">Reference proteome</keyword>
<dbReference type="OrthoDB" id="3226064at2759"/>
<dbReference type="EMBL" id="MU250525">
    <property type="protein sequence ID" value="KAG7451551.1"/>
    <property type="molecule type" value="Genomic_DNA"/>
</dbReference>
<comment type="caution">
    <text evidence="2">The sequence shown here is derived from an EMBL/GenBank/DDBJ whole genome shotgun (WGS) entry which is preliminary data.</text>
</comment>
<sequence>MSPPYIGPSSPTTILSLPAELLEGIIISSSHLDGPSAIVSLSKTKNTFYELIYKSPDSHLWRGIFLAQFDDPRKLSSLVGMEVSVDWEREYKQRIKARNHIKAHLENPLSVPNDFDLEIFSALVPMVFAAPRIPCPSIETFSTISEPICPWPPLSREAVMSSSLNSSWLDDVLFHGYPANVVSRFLLFQPKLDQDVNSRDGETWDQSSTGQAFHHIFLLFGFKCAPNFKFWRMKSVTEAGLMEKITRRRTRATTAEETHVKDKGKGKAKARDIEEITLDNDTQMKMARNAAKLRVYNMKFPDPQRCWGPFMPIQSFEPRKSPDGPALLPIFRNASLQILAFGSLIGYGEDGTLEFNARLDENDEDDPNDGDYEDRQDDADEDEIDDTNRPPSHLPLFLLDQALAGGDPDEERHPTFIFPPFPHELKPDWSFLASARVLIEANVRDRAHVVHSDPEDKEAFLEAMEALKNLDHLRMGGTPGFEWEKWRRLNGDGEEAEEMDLTVDDKGKGEETHDDEIDGWDWAGVTGEWRRIVCWMDYHGLIYHNRRREATISQLSENTNMVAETIRVMPMSLRVSGYSKPPTPPPDYQGSSDCPLSSLVYTLPIIHVEGESRGSDLDDAAHRQLRGTVRMIGDGAVRWSLTSSEAGIQDPEWVTESVQMGQVGSAMGMIGMWTGVDHARSDPIGPCWAWKISSP</sequence>
<feature type="compositionally biased region" description="Basic and acidic residues" evidence="1">
    <location>
        <begin position="254"/>
        <end position="268"/>
    </location>
</feature>
<evidence type="ECO:0008006" key="4">
    <source>
        <dbReference type="Google" id="ProtNLM"/>
    </source>
</evidence>
<feature type="compositionally biased region" description="Acidic residues" evidence="1">
    <location>
        <begin position="361"/>
        <end position="385"/>
    </location>
</feature>
<accession>A0A9P8AXT3</accession>
<dbReference type="RefSeq" id="XP_043045051.1">
    <property type="nucleotide sequence ID" value="XM_043185215.1"/>
</dbReference>
<protein>
    <recommendedName>
        <fullName evidence="4">F-box domain-containing protein</fullName>
    </recommendedName>
</protein>
<proteinExistence type="predicted"/>
<feature type="region of interest" description="Disordered" evidence="1">
    <location>
        <begin position="249"/>
        <end position="268"/>
    </location>
</feature>
<evidence type="ECO:0000313" key="2">
    <source>
        <dbReference type="EMBL" id="KAG7451551.1"/>
    </source>
</evidence>
<dbReference type="Proteomes" id="UP000812287">
    <property type="component" value="Unassembled WGS sequence"/>
</dbReference>
<reference evidence="2" key="1">
    <citation type="submission" date="2020-11" db="EMBL/GenBank/DDBJ databases">
        <title>Adaptations for nitrogen fixation in a non-lichenized fungal sporocarp promotes dispersal by wood-feeding termites.</title>
        <authorList>
            <consortium name="DOE Joint Genome Institute"/>
            <person name="Koch R.A."/>
            <person name="Yoon G."/>
            <person name="Arayal U."/>
            <person name="Lail K."/>
            <person name="Amirebrahimi M."/>
            <person name="Labutti K."/>
            <person name="Lipzen A."/>
            <person name="Riley R."/>
            <person name="Barry K."/>
            <person name="Henrissat B."/>
            <person name="Grigoriev I.V."/>
            <person name="Herr J.R."/>
            <person name="Aime M.C."/>
        </authorList>
    </citation>
    <scope>NUCLEOTIDE SEQUENCE</scope>
    <source>
        <strain evidence="2">MCA 3950</strain>
    </source>
</reference>
<gene>
    <name evidence="2" type="ORF">BT62DRAFT_927262</name>
</gene>